<dbReference type="RefSeq" id="WP_131281076.1">
    <property type="nucleotide sequence ID" value="NZ_JBHSLR010000009.1"/>
</dbReference>
<dbReference type="AlphaFoldDB" id="A0A4Q9V0T8"/>
<organism evidence="2 3">
    <name type="scientific">Arcanobacterium bovis</name>
    <dbReference type="NCBI Taxonomy" id="2529275"/>
    <lineage>
        <taxon>Bacteria</taxon>
        <taxon>Bacillati</taxon>
        <taxon>Actinomycetota</taxon>
        <taxon>Actinomycetes</taxon>
        <taxon>Actinomycetales</taxon>
        <taxon>Actinomycetaceae</taxon>
        <taxon>Arcanobacterium</taxon>
    </lineage>
</organism>
<dbReference type="GO" id="GO:0005694">
    <property type="term" value="C:chromosome"/>
    <property type="evidence" value="ECO:0007669"/>
    <property type="project" value="InterPro"/>
</dbReference>
<sequence length="251" mass="28667">MSLRNVIKGEQPLFIKIKASIDRGKTVDTGEIGEYLIEYALEKGSVPGRYRTFCNIYVPHRGRMAEIDVIMLHEKGIFVFESKNYSGWIFGSENQTQWTTSQSSSTKHRFYNPIKQNRSHIEALASGLEIDRESFHSVIVFSERCELKKVPQNTESFTIIQRQHTVRTMKMLLESRDICFDDAQFEKVAAKLETMKKTDDVAAKHLEVVQAIQAGQVCPWCGGELVERNGRNGTFRGCSGFPKCRYTAKIK</sequence>
<evidence type="ECO:0000259" key="1">
    <source>
        <dbReference type="PROSITE" id="PS50965"/>
    </source>
</evidence>
<dbReference type="GO" id="GO:0003677">
    <property type="term" value="F:DNA binding"/>
    <property type="evidence" value="ECO:0007669"/>
    <property type="project" value="InterPro"/>
</dbReference>
<feature type="domain" description="NERD" evidence="1">
    <location>
        <begin position="29"/>
        <end position="147"/>
    </location>
</feature>
<dbReference type="InterPro" id="IPR013498">
    <property type="entry name" value="Topo_IA_Znf"/>
</dbReference>
<dbReference type="InterPro" id="IPR011528">
    <property type="entry name" value="NERD"/>
</dbReference>
<dbReference type="SUPFAM" id="SSF57783">
    <property type="entry name" value="Zinc beta-ribbon"/>
    <property type="match status" value="1"/>
</dbReference>
<proteinExistence type="predicted"/>
<dbReference type="Pfam" id="PF08378">
    <property type="entry name" value="NERD"/>
    <property type="match status" value="1"/>
</dbReference>
<comment type="caution">
    <text evidence="2">The sequence shown here is derived from an EMBL/GenBank/DDBJ whole genome shotgun (WGS) entry which is preliminary data.</text>
</comment>
<dbReference type="GO" id="GO:0006265">
    <property type="term" value="P:DNA topological change"/>
    <property type="evidence" value="ECO:0007669"/>
    <property type="project" value="InterPro"/>
</dbReference>
<dbReference type="PROSITE" id="PS50965">
    <property type="entry name" value="NERD"/>
    <property type="match status" value="1"/>
</dbReference>
<dbReference type="Gene3D" id="3.30.65.10">
    <property type="entry name" value="Bacterial Topoisomerase I, domain 1"/>
    <property type="match status" value="1"/>
</dbReference>
<name>A0A4Q9V0T8_9ACTO</name>
<evidence type="ECO:0000313" key="2">
    <source>
        <dbReference type="EMBL" id="TBW22277.1"/>
    </source>
</evidence>
<keyword evidence="3" id="KW-1185">Reference proteome</keyword>
<accession>A0A4Q9V0T8</accession>
<evidence type="ECO:0000313" key="3">
    <source>
        <dbReference type="Proteomes" id="UP000293036"/>
    </source>
</evidence>
<dbReference type="OrthoDB" id="5298826at2"/>
<dbReference type="GO" id="GO:0003916">
    <property type="term" value="F:DNA topoisomerase activity"/>
    <property type="evidence" value="ECO:0007669"/>
    <property type="project" value="InterPro"/>
</dbReference>
<dbReference type="Proteomes" id="UP000293036">
    <property type="component" value="Unassembled WGS sequence"/>
</dbReference>
<reference evidence="2 3" key="1">
    <citation type="submission" date="2019-02" db="EMBL/GenBank/DDBJ databases">
        <title>Arcanobacterium bovis sp. nov., isolated from the milk of a cow with mastitis.</title>
        <authorList>
            <person name="Sammra O."/>
            <person name="Foster G."/>
            <person name="Hassan A."/>
            <person name="Alssahen M."/>
            <person name="Laemmler C."/>
            <person name="Borowiak M."/>
            <person name="Malorny B."/>
            <person name="Abdulmawjood A."/>
        </authorList>
    </citation>
    <scope>NUCLEOTIDE SEQUENCE [LARGE SCALE GENOMIC DNA]</scope>
    <source>
        <strain evidence="2 3">C605018/01/1</strain>
    </source>
</reference>
<protein>
    <submittedName>
        <fullName evidence="2">NERD domain-containing protein</fullName>
    </submittedName>
</protein>
<dbReference type="EMBL" id="SJDT01000003">
    <property type="protein sequence ID" value="TBW22277.1"/>
    <property type="molecule type" value="Genomic_DNA"/>
</dbReference>
<gene>
    <name evidence="2" type="ORF">EZJ44_04990</name>
</gene>
<dbReference type="Pfam" id="PF01396">
    <property type="entry name" value="Zn_ribbon_Top1"/>
    <property type="match status" value="1"/>
</dbReference>